<dbReference type="EMBL" id="KN838673">
    <property type="protein sequence ID" value="KIJ98273.1"/>
    <property type="molecule type" value="Genomic_DNA"/>
</dbReference>
<reference evidence="2" key="2">
    <citation type="submission" date="2015-01" db="EMBL/GenBank/DDBJ databases">
        <title>Evolutionary Origins and Diversification of the Mycorrhizal Mutualists.</title>
        <authorList>
            <consortium name="DOE Joint Genome Institute"/>
            <consortium name="Mycorrhizal Genomics Consortium"/>
            <person name="Kohler A."/>
            <person name="Kuo A."/>
            <person name="Nagy L.G."/>
            <person name="Floudas D."/>
            <person name="Copeland A."/>
            <person name="Barry K.W."/>
            <person name="Cichocki N."/>
            <person name="Veneault-Fourrey C."/>
            <person name="LaButti K."/>
            <person name="Lindquist E.A."/>
            <person name="Lipzen A."/>
            <person name="Lundell T."/>
            <person name="Morin E."/>
            <person name="Murat C."/>
            <person name="Riley R."/>
            <person name="Ohm R."/>
            <person name="Sun H."/>
            <person name="Tunlid A."/>
            <person name="Henrissat B."/>
            <person name="Grigoriev I.V."/>
            <person name="Hibbett D.S."/>
            <person name="Martin F."/>
        </authorList>
    </citation>
    <scope>NUCLEOTIDE SEQUENCE [LARGE SCALE GENOMIC DNA]</scope>
    <source>
        <strain evidence="2">LaAM-08-1</strain>
    </source>
</reference>
<proteinExistence type="predicted"/>
<evidence type="ECO:0000313" key="2">
    <source>
        <dbReference type="Proteomes" id="UP000054477"/>
    </source>
</evidence>
<organism evidence="1 2">
    <name type="scientific">Laccaria amethystina LaAM-08-1</name>
    <dbReference type="NCBI Taxonomy" id="1095629"/>
    <lineage>
        <taxon>Eukaryota</taxon>
        <taxon>Fungi</taxon>
        <taxon>Dikarya</taxon>
        <taxon>Basidiomycota</taxon>
        <taxon>Agaricomycotina</taxon>
        <taxon>Agaricomycetes</taxon>
        <taxon>Agaricomycetidae</taxon>
        <taxon>Agaricales</taxon>
        <taxon>Agaricineae</taxon>
        <taxon>Hydnangiaceae</taxon>
        <taxon>Laccaria</taxon>
    </lineage>
</organism>
<dbReference type="AlphaFoldDB" id="A0A0C9XA02"/>
<dbReference type="Proteomes" id="UP000054477">
    <property type="component" value="Unassembled WGS sequence"/>
</dbReference>
<feature type="non-terminal residue" evidence="1">
    <location>
        <position position="1"/>
    </location>
</feature>
<sequence>SDSEGDHCDQSRTVYDCILFSQDNTKIEPSSGNIQHMLTACLRGRLLGDQMGQMDLESLYGDGKDGCGLL</sequence>
<protein>
    <submittedName>
        <fullName evidence="1">Uncharacterized protein</fullName>
    </submittedName>
</protein>
<keyword evidence="2" id="KW-1185">Reference proteome</keyword>
<accession>A0A0C9XA02</accession>
<dbReference type="HOGENOM" id="CLU_2764751_0_0_1"/>
<evidence type="ECO:0000313" key="1">
    <source>
        <dbReference type="EMBL" id="KIJ98273.1"/>
    </source>
</evidence>
<reference evidence="1 2" key="1">
    <citation type="submission" date="2014-04" db="EMBL/GenBank/DDBJ databases">
        <authorList>
            <consortium name="DOE Joint Genome Institute"/>
            <person name="Kuo A."/>
            <person name="Kohler A."/>
            <person name="Nagy L.G."/>
            <person name="Floudas D."/>
            <person name="Copeland A."/>
            <person name="Barry K.W."/>
            <person name="Cichocki N."/>
            <person name="Veneault-Fourrey C."/>
            <person name="LaButti K."/>
            <person name="Lindquist E.A."/>
            <person name="Lipzen A."/>
            <person name="Lundell T."/>
            <person name="Morin E."/>
            <person name="Murat C."/>
            <person name="Sun H."/>
            <person name="Tunlid A."/>
            <person name="Henrissat B."/>
            <person name="Grigoriev I.V."/>
            <person name="Hibbett D.S."/>
            <person name="Martin F."/>
            <person name="Nordberg H.P."/>
            <person name="Cantor M.N."/>
            <person name="Hua S.X."/>
        </authorList>
    </citation>
    <scope>NUCLEOTIDE SEQUENCE [LARGE SCALE GENOMIC DNA]</scope>
    <source>
        <strain evidence="1 2">LaAM-08-1</strain>
    </source>
</reference>
<gene>
    <name evidence="1" type="ORF">K443DRAFT_104206</name>
</gene>
<name>A0A0C9XA02_9AGAR</name>